<evidence type="ECO:0000313" key="6">
    <source>
        <dbReference type="EMBL" id="CAB4713057.1"/>
    </source>
</evidence>
<dbReference type="PIRSF" id="PIRSF000388">
    <property type="entry name" value="Pantoate_hydroxy_MeTrfase"/>
    <property type="match status" value="1"/>
</dbReference>
<evidence type="ECO:0000256" key="2">
    <source>
        <dbReference type="ARBA" id="ARBA00008676"/>
    </source>
</evidence>
<dbReference type="NCBIfam" id="TIGR00222">
    <property type="entry name" value="panB"/>
    <property type="match status" value="1"/>
</dbReference>
<dbReference type="EMBL" id="CAFBOF010000025">
    <property type="protein sequence ID" value="CAB4980768.1"/>
    <property type="molecule type" value="Genomic_DNA"/>
</dbReference>
<comment type="similarity">
    <text evidence="2">Belongs to the PanB family.</text>
</comment>
<dbReference type="Pfam" id="PF02548">
    <property type="entry name" value="Pantoate_transf"/>
    <property type="match status" value="1"/>
</dbReference>
<dbReference type="PANTHER" id="PTHR20881:SF0">
    <property type="entry name" value="3-METHYL-2-OXOBUTANOATE HYDROXYMETHYLTRANSFERASE"/>
    <property type="match status" value="1"/>
</dbReference>
<name>A0A6J7ML99_9ZZZZ</name>
<dbReference type="Gene3D" id="3.20.20.60">
    <property type="entry name" value="Phosphoenolpyruvate-binding domains"/>
    <property type="match status" value="1"/>
</dbReference>
<accession>A0A6J7ML99</accession>
<evidence type="ECO:0000256" key="5">
    <source>
        <dbReference type="SAM" id="MobiDB-lite"/>
    </source>
</evidence>
<dbReference type="GO" id="GO:0015940">
    <property type="term" value="P:pantothenate biosynthetic process"/>
    <property type="evidence" value="ECO:0007669"/>
    <property type="project" value="InterPro"/>
</dbReference>
<sequence>MTDTTNSKFVPEAQPRRVTQDAPRIVASKGTQTPLVMVTAYDAPSARAVDAAGADMILVGDSVAMVVLGYENTLHVTTDDMVHHVAAVARTKPSALIVGDLPWLSYHVSIDDTVRNAAALVRAGAGAVKLEGGRKRLPAVEAILAAEIPVMGHLGLTPQSVHALGGYRVQGRELEAARAIVDDAIALADAGCFAIVLECVPDAVARLITDTVAIPTIGIGAGRHCDGQVLVFHDLLGLGQGPEPKFVRRYADLGDAAVSALAQFADDVRAGSFPSSKETYHAADSLPDELRSFGPVGDAEEPAPA</sequence>
<feature type="region of interest" description="Disordered" evidence="5">
    <location>
        <begin position="1"/>
        <end position="24"/>
    </location>
</feature>
<protein>
    <recommendedName>
        <fullName evidence="3">3-methyl-2-oxobutanoate hydroxymethyltransferase</fullName>
        <ecNumber evidence="3">2.1.2.11</ecNumber>
    </recommendedName>
</protein>
<dbReference type="GO" id="GO:0005737">
    <property type="term" value="C:cytoplasm"/>
    <property type="evidence" value="ECO:0007669"/>
    <property type="project" value="TreeGrafter"/>
</dbReference>
<dbReference type="SUPFAM" id="SSF51621">
    <property type="entry name" value="Phosphoenolpyruvate/pyruvate domain"/>
    <property type="match status" value="1"/>
</dbReference>
<proteinExistence type="inferred from homology"/>
<dbReference type="FunFam" id="3.20.20.60:FF:000003">
    <property type="entry name" value="3-methyl-2-oxobutanoate hydroxymethyltransferase"/>
    <property type="match status" value="1"/>
</dbReference>
<evidence type="ECO:0000313" key="7">
    <source>
        <dbReference type="EMBL" id="CAB4915676.1"/>
    </source>
</evidence>
<evidence type="ECO:0000313" key="8">
    <source>
        <dbReference type="EMBL" id="CAB4980768.1"/>
    </source>
</evidence>
<evidence type="ECO:0000256" key="3">
    <source>
        <dbReference type="ARBA" id="ARBA00012618"/>
    </source>
</evidence>
<evidence type="ECO:0000256" key="4">
    <source>
        <dbReference type="ARBA" id="ARBA00022679"/>
    </source>
</evidence>
<dbReference type="InterPro" id="IPR015813">
    <property type="entry name" value="Pyrv/PenolPyrv_kinase-like_dom"/>
</dbReference>
<dbReference type="EC" id="2.1.2.11" evidence="3"/>
<dbReference type="HAMAP" id="MF_00156">
    <property type="entry name" value="PanB"/>
    <property type="match status" value="1"/>
</dbReference>
<dbReference type="GO" id="GO:0003864">
    <property type="term" value="F:3-methyl-2-oxobutanoate hydroxymethyltransferase activity"/>
    <property type="evidence" value="ECO:0007669"/>
    <property type="project" value="UniProtKB-EC"/>
</dbReference>
<dbReference type="CDD" id="cd06557">
    <property type="entry name" value="KPHMT-like"/>
    <property type="match status" value="1"/>
</dbReference>
<dbReference type="InterPro" id="IPR040442">
    <property type="entry name" value="Pyrv_kinase-like_dom_sf"/>
</dbReference>
<dbReference type="NCBIfam" id="NF001452">
    <property type="entry name" value="PRK00311.1"/>
    <property type="match status" value="1"/>
</dbReference>
<gene>
    <name evidence="6" type="ORF">UFOPK2683_00110</name>
    <name evidence="7" type="ORF">UFOPK3605_01395</name>
    <name evidence="8" type="ORF">UFOPK3897_01099</name>
</gene>
<reference evidence="8" key="1">
    <citation type="submission" date="2020-05" db="EMBL/GenBank/DDBJ databases">
        <authorList>
            <person name="Chiriac C."/>
            <person name="Salcher M."/>
            <person name="Ghai R."/>
            <person name="Kavagutti S V."/>
        </authorList>
    </citation>
    <scope>NUCLEOTIDE SEQUENCE</scope>
</reference>
<dbReference type="AlphaFoldDB" id="A0A6J7ML99"/>
<dbReference type="GO" id="GO:0000287">
    <property type="term" value="F:magnesium ion binding"/>
    <property type="evidence" value="ECO:0007669"/>
    <property type="project" value="TreeGrafter"/>
</dbReference>
<organism evidence="8">
    <name type="scientific">freshwater metagenome</name>
    <dbReference type="NCBI Taxonomy" id="449393"/>
    <lineage>
        <taxon>unclassified sequences</taxon>
        <taxon>metagenomes</taxon>
        <taxon>ecological metagenomes</taxon>
    </lineage>
</organism>
<dbReference type="EMBL" id="CAFBMM010000094">
    <property type="protein sequence ID" value="CAB4915676.1"/>
    <property type="molecule type" value="Genomic_DNA"/>
</dbReference>
<dbReference type="EMBL" id="CAEZYK010000003">
    <property type="protein sequence ID" value="CAB4713057.1"/>
    <property type="molecule type" value="Genomic_DNA"/>
</dbReference>
<dbReference type="PANTHER" id="PTHR20881">
    <property type="entry name" value="3-METHYL-2-OXOBUTANOATE HYDROXYMETHYLTRANSFERASE"/>
    <property type="match status" value="1"/>
</dbReference>
<comment type="pathway">
    <text evidence="1">Cofactor biosynthesis; (R)-pantothenate biosynthesis; (R)-pantoate from 3-methyl-2-oxobutanoate: step 1/2.</text>
</comment>
<dbReference type="InterPro" id="IPR003700">
    <property type="entry name" value="Pantoate_hydroxy_MeTrfase"/>
</dbReference>
<evidence type="ECO:0000256" key="1">
    <source>
        <dbReference type="ARBA" id="ARBA00005033"/>
    </source>
</evidence>
<feature type="region of interest" description="Disordered" evidence="5">
    <location>
        <begin position="272"/>
        <end position="305"/>
    </location>
</feature>
<keyword evidence="4" id="KW-0808">Transferase</keyword>